<feature type="signal peptide" evidence="8">
    <location>
        <begin position="1"/>
        <end position="16"/>
    </location>
</feature>
<sequence>MKTVFVLALCVAAVLGTELRYGFPSFQRSPFTGRVVGGKEAPAHAAPYIVSLQFLGSHFCGGSLIGDKYVLTAAHCMAYPSLLVSAVAGLHNVKGTSGSQSRSVSKQIQHESYGGDVGPYDIGVIVLSKAFDLNENIKAISLPAAGAIHSGYGTLYGWGSISDTNSAVMPTNLMTVTKPIIEYSACEAHLGGPGASPLADTNICTGPLTGGVSACSGDSGGPFVQANASGNLEIIGVVSWGYIPCGSVDAPSVYTRVSAYVDWINKNI</sequence>
<dbReference type="InterPro" id="IPR033116">
    <property type="entry name" value="TRYPSIN_SER"/>
</dbReference>
<organism evidence="10 11">
    <name type="scientific">Hermetia illucens</name>
    <name type="common">Black soldier fly</name>
    <dbReference type="NCBI Taxonomy" id="343691"/>
    <lineage>
        <taxon>Eukaryota</taxon>
        <taxon>Metazoa</taxon>
        <taxon>Ecdysozoa</taxon>
        <taxon>Arthropoda</taxon>
        <taxon>Hexapoda</taxon>
        <taxon>Insecta</taxon>
        <taxon>Pterygota</taxon>
        <taxon>Neoptera</taxon>
        <taxon>Endopterygota</taxon>
        <taxon>Diptera</taxon>
        <taxon>Brachycera</taxon>
        <taxon>Stratiomyomorpha</taxon>
        <taxon>Stratiomyidae</taxon>
        <taxon>Hermetiinae</taxon>
        <taxon>Hermetia</taxon>
    </lineage>
</organism>
<evidence type="ECO:0000256" key="7">
    <source>
        <dbReference type="RuleBase" id="RU363034"/>
    </source>
</evidence>
<dbReference type="EMBL" id="LR899009">
    <property type="protein sequence ID" value="CAD7079087.1"/>
    <property type="molecule type" value="Genomic_DNA"/>
</dbReference>
<keyword evidence="2" id="KW-0964">Secreted</keyword>
<dbReference type="PROSITE" id="PS00135">
    <property type="entry name" value="TRYPSIN_SER"/>
    <property type="match status" value="1"/>
</dbReference>
<dbReference type="InterPro" id="IPR018114">
    <property type="entry name" value="TRYPSIN_HIS"/>
</dbReference>
<evidence type="ECO:0000256" key="4">
    <source>
        <dbReference type="ARBA" id="ARBA00022801"/>
    </source>
</evidence>
<keyword evidence="6" id="KW-1015">Disulfide bond</keyword>
<dbReference type="GO" id="GO:0006508">
    <property type="term" value="P:proteolysis"/>
    <property type="evidence" value="ECO:0007669"/>
    <property type="project" value="UniProtKB-KW"/>
</dbReference>
<evidence type="ECO:0000256" key="1">
    <source>
        <dbReference type="ARBA" id="ARBA00004239"/>
    </source>
</evidence>
<dbReference type="PANTHER" id="PTHR24264">
    <property type="entry name" value="TRYPSIN-RELATED"/>
    <property type="match status" value="1"/>
</dbReference>
<name>A0A7R8UFI5_HERIL</name>
<comment type="subcellular location">
    <subcellularLocation>
        <location evidence="1">Secreted</location>
        <location evidence="1">Extracellular space</location>
    </subcellularLocation>
</comment>
<dbReference type="PANTHER" id="PTHR24264:SF65">
    <property type="entry name" value="SRCR DOMAIN-CONTAINING PROTEIN"/>
    <property type="match status" value="1"/>
</dbReference>
<gene>
    <name evidence="10" type="ORF">HERILL_LOCUS2321</name>
</gene>
<accession>A0A7R8UFI5</accession>
<evidence type="ECO:0000313" key="11">
    <source>
        <dbReference type="Proteomes" id="UP000594454"/>
    </source>
</evidence>
<dbReference type="SMART" id="SM00020">
    <property type="entry name" value="Tryp_SPc"/>
    <property type="match status" value="1"/>
</dbReference>
<dbReference type="FunFam" id="2.40.10.10:FF:000068">
    <property type="entry name" value="transmembrane protease serine 2"/>
    <property type="match status" value="1"/>
</dbReference>
<evidence type="ECO:0000256" key="8">
    <source>
        <dbReference type="SAM" id="SignalP"/>
    </source>
</evidence>
<dbReference type="PROSITE" id="PS00134">
    <property type="entry name" value="TRYPSIN_HIS"/>
    <property type="match status" value="1"/>
</dbReference>
<evidence type="ECO:0000259" key="9">
    <source>
        <dbReference type="PROSITE" id="PS50240"/>
    </source>
</evidence>
<dbReference type="InterPro" id="IPR001314">
    <property type="entry name" value="Peptidase_S1A"/>
</dbReference>
<dbReference type="GO" id="GO:0004252">
    <property type="term" value="F:serine-type endopeptidase activity"/>
    <property type="evidence" value="ECO:0007669"/>
    <property type="project" value="InterPro"/>
</dbReference>
<dbReference type="Gene3D" id="2.40.10.10">
    <property type="entry name" value="Trypsin-like serine proteases"/>
    <property type="match status" value="1"/>
</dbReference>
<evidence type="ECO:0000256" key="2">
    <source>
        <dbReference type="ARBA" id="ARBA00022525"/>
    </source>
</evidence>
<dbReference type="InterPro" id="IPR001254">
    <property type="entry name" value="Trypsin_dom"/>
</dbReference>
<dbReference type="InterPro" id="IPR050127">
    <property type="entry name" value="Serine_Proteases_S1"/>
</dbReference>
<dbReference type="InterPro" id="IPR009003">
    <property type="entry name" value="Peptidase_S1_PA"/>
</dbReference>
<dbReference type="Pfam" id="PF00089">
    <property type="entry name" value="Trypsin"/>
    <property type="match status" value="1"/>
</dbReference>
<keyword evidence="11" id="KW-1185">Reference proteome</keyword>
<evidence type="ECO:0000313" key="10">
    <source>
        <dbReference type="EMBL" id="CAD7079087.1"/>
    </source>
</evidence>
<dbReference type="AlphaFoldDB" id="A0A7R8UFI5"/>
<dbReference type="FunFam" id="2.40.10.10:FF:000036">
    <property type="entry name" value="Trypsin beta"/>
    <property type="match status" value="1"/>
</dbReference>
<dbReference type="SUPFAM" id="SSF50494">
    <property type="entry name" value="Trypsin-like serine proteases"/>
    <property type="match status" value="1"/>
</dbReference>
<evidence type="ECO:0000256" key="6">
    <source>
        <dbReference type="ARBA" id="ARBA00023157"/>
    </source>
</evidence>
<protein>
    <recommendedName>
        <fullName evidence="9">Peptidase S1 domain-containing protein</fullName>
    </recommendedName>
</protein>
<dbReference type="PROSITE" id="PS50240">
    <property type="entry name" value="TRYPSIN_DOM"/>
    <property type="match status" value="1"/>
</dbReference>
<evidence type="ECO:0000256" key="5">
    <source>
        <dbReference type="ARBA" id="ARBA00022825"/>
    </source>
</evidence>
<feature type="domain" description="Peptidase S1" evidence="9">
    <location>
        <begin position="35"/>
        <end position="268"/>
    </location>
</feature>
<proteinExistence type="predicted"/>
<dbReference type="CDD" id="cd00190">
    <property type="entry name" value="Tryp_SPc"/>
    <property type="match status" value="1"/>
</dbReference>
<evidence type="ECO:0000256" key="3">
    <source>
        <dbReference type="ARBA" id="ARBA00022670"/>
    </source>
</evidence>
<dbReference type="PRINTS" id="PR00722">
    <property type="entry name" value="CHYMOTRYPSIN"/>
</dbReference>
<dbReference type="OMA" id="CKELMNN"/>
<keyword evidence="8" id="KW-0732">Signal</keyword>
<dbReference type="GO" id="GO:0005615">
    <property type="term" value="C:extracellular space"/>
    <property type="evidence" value="ECO:0007669"/>
    <property type="project" value="TreeGrafter"/>
</dbReference>
<keyword evidence="4 7" id="KW-0378">Hydrolase</keyword>
<dbReference type="OrthoDB" id="10061449at2759"/>
<keyword evidence="3 7" id="KW-0645">Protease</keyword>
<dbReference type="InterPro" id="IPR043504">
    <property type="entry name" value="Peptidase_S1_PA_chymotrypsin"/>
</dbReference>
<reference evidence="10 11" key="1">
    <citation type="submission" date="2020-11" db="EMBL/GenBank/DDBJ databases">
        <authorList>
            <person name="Wallbank WR R."/>
            <person name="Pardo Diaz C."/>
            <person name="Kozak K."/>
            <person name="Martin S."/>
            <person name="Jiggins C."/>
            <person name="Moest M."/>
            <person name="Warren A I."/>
            <person name="Generalovic N T."/>
            <person name="Byers J.R.P. K."/>
            <person name="Montejo-Kovacevich G."/>
            <person name="Yen C E."/>
        </authorList>
    </citation>
    <scope>NUCLEOTIDE SEQUENCE [LARGE SCALE GENOMIC DNA]</scope>
</reference>
<keyword evidence="5 7" id="KW-0720">Serine protease</keyword>
<feature type="chain" id="PRO_5031463873" description="Peptidase S1 domain-containing protein" evidence="8">
    <location>
        <begin position="17"/>
        <end position="268"/>
    </location>
</feature>
<dbReference type="Proteomes" id="UP000594454">
    <property type="component" value="Chromosome 1"/>
</dbReference>
<dbReference type="InParanoid" id="A0A7R8UFI5"/>